<organism evidence="2 3">
    <name type="scientific">Treponema putidum</name>
    <dbReference type="NCBI Taxonomy" id="221027"/>
    <lineage>
        <taxon>Bacteria</taxon>
        <taxon>Pseudomonadati</taxon>
        <taxon>Spirochaetota</taxon>
        <taxon>Spirochaetia</taxon>
        <taxon>Spirochaetales</taxon>
        <taxon>Treponemataceae</taxon>
        <taxon>Treponema</taxon>
    </lineage>
</organism>
<dbReference type="Proteomes" id="UP001059401">
    <property type="component" value="Chromosome"/>
</dbReference>
<protein>
    <recommendedName>
        <fullName evidence="1">Restriction endonuclease type IV Mrr domain-containing protein</fullName>
    </recommendedName>
</protein>
<dbReference type="InterPro" id="IPR007560">
    <property type="entry name" value="Restrct_endonuc_IV_Mrr"/>
</dbReference>
<accession>A0ABY5HW02</accession>
<proteinExistence type="predicted"/>
<dbReference type="InterPro" id="IPR011335">
    <property type="entry name" value="Restrct_endonuc-II-like"/>
</dbReference>
<dbReference type="Gene3D" id="3.40.1350.10">
    <property type="match status" value="1"/>
</dbReference>
<evidence type="ECO:0000313" key="2">
    <source>
        <dbReference type="EMBL" id="UTY28408.1"/>
    </source>
</evidence>
<evidence type="ECO:0000313" key="3">
    <source>
        <dbReference type="Proteomes" id="UP001059401"/>
    </source>
</evidence>
<dbReference type="InterPro" id="IPR011856">
    <property type="entry name" value="tRNA_endonuc-like_dom_sf"/>
</dbReference>
<keyword evidence="3" id="KW-1185">Reference proteome</keyword>
<gene>
    <name evidence="2" type="ORF">E4N76_04950</name>
</gene>
<feature type="domain" description="Restriction endonuclease type IV Mrr" evidence="1">
    <location>
        <begin position="213"/>
        <end position="335"/>
    </location>
</feature>
<sequence>MQYWLHRIAYLQNVSHPLLDKDYLSIGFSDFCTDEFFEMVAENQNWNYLENDFNECWGYLPRNRYNLWRFLTEMNKGDWVIVPSWGTFSIYELCDDLPIMATDDEIAPPKEDWNGKAIIRDTKTGFLKLEGDKNYLDIGFLRKVKLICKDISRTDYADAALTSRMKIRNTNANISDLEENIQKALSAYKNNRPINLKADILENTVDVLHKIILDKLNPDKFEKLVKWYFLEIGASESYIPPKNYEDKTGDVDVVAMFENIKTIINVQVKFYQGETSDWAITQIKDFFESKENMSDGYNRQYWVISSSDSFSEKSYKLAKENSILLIDGKQFVEMLLNAGIETLDSFEN</sequence>
<evidence type="ECO:0000259" key="1">
    <source>
        <dbReference type="Pfam" id="PF04471"/>
    </source>
</evidence>
<dbReference type="RefSeq" id="WP_255806265.1">
    <property type="nucleotide sequence ID" value="NZ_CP038802.1"/>
</dbReference>
<dbReference type="Pfam" id="PF04471">
    <property type="entry name" value="Mrr_cat"/>
    <property type="match status" value="1"/>
</dbReference>
<reference evidence="2" key="1">
    <citation type="submission" date="2019-04" db="EMBL/GenBank/DDBJ databases">
        <title>Whole genome sequencing of oral phylogroup 2 treponemes.</title>
        <authorList>
            <person name="Chan Y."/>
            <person name="Zeng H.H."/>
            <person name="Yu X.L."/>
            <person name="Leung W.K."/>
            <person name="Watt R.M."/>
        </authorList>
    </citation>
    <scope>NUCLEOTIDE SEQUENCE</scope>
    <source>
        <strain evidence="2">OMZ 847</strain>
    </source>
</reference>
<dbReference type="EMBL" id="CP038802">
    <property type="protein sequence ID" value="UTY28408.1"/>
    <property type="molecule type" value="Genomic_DNA"/>
</dbReference>
<name>A0ABY5HW02_9SPIR</name>
<dbReference type="SUPFAM" id="SSF52980">
    <property type="entry name" value="Restriction endonuclease-like"/>
    <property type="match status" value="1"/>
</dbReference>